<dbReference type="EMBL" id="JADGJQ010000009">
    <property type="protein sequence ID" value="KAJ3182318.1"/>
    <property type="molecule type" value="Genomic_DNA"/>
</dbReference>
<name>A0AAD5TNP1_9FUNG</name>
<dbReference type="Pfam" id="PF04031">
    <property type="entry name" value="Las1"/>
    <property type="match status" value="1"/>
</dbReference>
<dbReference type="GO" id="GO:0004519">
    <property type="term" value="F:endonuclease activity"/>
    <property type="evidence" value="ECO:0007669"/>
    <property type="project" value="InterPro"/>
</dbReference>
<evidence type="ECO:0000313" key="2">
    <source>
        <dbReference type="Proteomes" id="UP001212152"/>
    </source>
</evidence>
<proteinExistence type="predicted"/>
<dbReference type="InterPro" id="IPR007174">
    <property type="entry name" value="Las1"/>
</dbReference>
<organism evidence="1 2">
    <name type="scientific">Geranomyces variabilis</name>
    <dbReference type="NCBI Taxonomy" id="109894"/>
    <lineage>
        <taxon>Eukaryota</taxon>
        <taxon>Fungi</taxon>
        <taxon>Fungi incertae sedis</taxon>
        <taxon>Chytridiomycota</taxon>
        <taxon>Chytridiomycota incertae sedis</taxon>
        <taxon>Chytridiomycetes</taxon>
        <taxon>Spizellomycetales</taxon>
        <taxon>Powellomycetaceae</taxon>
        <taxon>Geranomyces</taxon>
    </lineage>
</organism>
<dbReference type="Proteomes" id="UP001212152">
    <property type="component" value="Unassembled WGS sequence"/>
</dbReference>
<gene>
    <name evidence="1" type="primary">LAS1</name>
    <name evidence="1" type="ORF">HDU87_008480</name>
</gene>
<comment type="caution">
    <text evidence="1">The sequence shown here is derived from an EMBL/GenBank/DDBJ whole genome shotgun (WGS) entry which is preliminary data.</text>
</comment>
<sequence>MYASSVANLAEQLGLPGWFVEEKNAQYVDLNQKNKQALQWLYANYWIVQKTYVANTTSDLRLLLGRYKLAMKQNAKGNTKLLSDSPNLLSEAAAVTTPDNYSDILIPLLLEPGFLVPATAKKRIDNPDVPLPGALVLLWADALLYFERTWSGFIYDLFQQIVEALAEASPATGGTDRLADSSYLATLGRSL</sequence>
<dbReference type="GO" id="GO:0090730">
    <property type="term" value="C:Las1 complex"/>
    <property type="evidence" value="ECO:0007669"/>
    <property type="project" value="InterPro"/>
</dbReference>
<dbReference type="GO" id="GO:0006364">
    <property type="term" value="P:rRNA processing"/>
    <property type="evidence" value="ECO:0007669"/>
    <property type="project" value="InterPro"/>
</dbReference>
<dbReference type="AlphaFoldDB" id="A0AAD5TNP1"/>
<keyword evidence="2" id="KW-1185">Reference proteome</keyword>
<evidence type="ECO:0000313" key="1">
    <source>
        <dbReference type="EMBL" id="KAJ3182318.1"/>
    </source>
</evidence>
<protein>
    <submittedName>
        <fullName evidence="1">rRNA-processing protein las1</fullName>
    </submittedName>
</protein>
<reference evidence="1" key="1">
    <citation type="submission" date="2020-05" db="EMBL/GenBank/DDBJ databases">
        <title>Phylogenomic resolution of chytrid fungi.</title>
        <authorList>
            <person name="Stajich J.E."/>
            <person name="Amses K."/>
            <person name="Simmons R."/>
            <person name="Seto K."/>
            <person name="Myers J."/>
            <person name="Bonds A."/>
            <person name="Quandt C.A."/>
            <person name="Barry K."/>
            <person name="Liu P."/>
            <person name="Grigoriev I."/>
            <person name="Longcore J.E."/>
            <person name="James T.Y."/>
        </authorList>
    </citation>
    <scope>NUCLEOTIDE SEQUENCE</scope>
    <source>
        <strain evidence="1">JEL0379</strain>
    </source>
</reference>
<accession>A0AAD5TNP1</accession>